<gene>
    <name evidence="2" type="ORF">SEUCBS140593_008780</name>
</gene>
<evidence type="ECO:0000256" key="1">
    <source>
        <dbReference type="SAM" id="SignalP"/>
    </source>
</evidence>
<reference evidence="2 3" key="1">
    <citation type="submission" date="2024-01" db="EMBL/GenBank/DDBJ databases">
        <authorList>
            <person name="Allen C."/>
            <person name="Tagirdzhanova G."/>
        </authorList>
    </citation>
    <scope>NUCLEOTIDE SEQUENCE [LARGE SCALE GENOMIC DNA]</scope>
</reference>
<sequence length="94" mass="9416">MTTSTVAELLFLAGVASLRLPGVAAAGDNGQNAVPDALIGVPVAIAARASSSNDCPANYYSCASQGSQFDEICCPYDQVCSLATDGRPACCPSG</sequence>
<keyword evidence="1" id="KW-0732">Signal</keyword>
<evidence type="ECO:0000313" key="2">
    <source>
        <dbReference type="EMBL" id="CAK7233968.1"/>
    </source>
</evidence>
<feature type="signal peptide" evidence="1">
    <location>
        <begin position="1"/>
        <end position="26"/>
    </location>
</feature>
<dbReference type="Proteomes" id="UP001642482">
    <property type="component" value="Unassembled WGS sequence"/>
</dbReference>
<organism evidence="2 3">
    <name type="scientific">Sporothrix eucalyptigena</name>
    <dbReference type="NCBI Taxonomy" id="1812306"/>
    <lineage>
        <taxon>Eukaryota</taxon>
        <taxon>Fungi</taxon>
        <taxon>Dikarya</taxon>
        <taxon>Ascomycota</taxon>
        <taxon>Pezizomycotina</taxon>
        <taxon>Sordariomycetes</taxon>
        <taxon>Sordariomycetidae</taxon>
        <taxon>Ophiostomatales</taxon>
        <taxon>Ophiostomataceae</taxon>
        <taxon>Sporothrix</taxon>
    </lineage>
</organism>
<name>A0ABP0CPF7_9PEZI</name>
<comment type="caution">
    <text evidence="2">The sequence shown here is derived from an EMBL/GenBank/DDBJ whole genome shotgun (WGS) entry which is preliminary data.</text>
</comment>
<protein>
    <submittedName>
        <fullName evidence="2">Uncharacterized protein</fullName>
    </submittedName>
</protein>
<evidence type="ECO:0000313" key="3">
    <source>
        <dbReference type="Proteomes" id="UP001642482"/>
    </source>
</evidence>
<proteinExistence type="predicted"/>
<keyword evidence="3" id="KW-1185">Reference proteome</keyword>
<feature type="non-terminal residue" evidence="2">
    <location>
        <position position="94"/>
    </location>
</feature>
<feature type="chain" id="PRO_5045397579" evidence="1">
    <location>
        <begin position="27"/>
        <end position="94"/>
    </location>
</feature>
<accession>A0ABP0CPF7</accession>
<dbReference type="EMBL" id="CAWUHD010000128">
    <property type="protein sequence ID" value="CAK7233968.1"/>
    <property type="molecule type" value="Genomic_DNA"/>
</dbReference>